<organism evidence="1 2">
    <name type="scientific">Mucuna pruriens</name>
    <name type="common">Velvet bean</name>
    <name type="synonym">Dolichos pruriens</name>
    <dbReference type="NCBI Taxonomy" id="157652"/>
    <lineage>
        <taxon>Eukaryota</taxon>
        <taxon>Viridiplantae</taxon>
        <taxon>Streptophyta</taxon>
        <taxon>Embryophyta</taxon>
        <taxon>Tracheophyta</taxon>
        <taxon>Spermatophyta</taxon>
        <taxon>Magnoliopsida</taxon>
        <taxon>eudicotyledons</taxon>
        <taxon>Gunneridae</taxon>
        <taxon>Pentapetalae</taxon>
        <taxon>rosids</taxon>
        <taxon>fabids</taxon>
        <taxon>Fabales</taxon>
        <taxon>Fabaceae</taxon>
        <taxon>Papilionoideae</taxon>
        <taxon>50 kb inversion clade</taxon>
        <taxon>NPAAA clade</taxon>
        <taxon>indigoferoid/millettioid clade</taxon>
        <taxon>Phaseoleae</taxon>
        <taxon>Mucuna</taxon>
    </lineage>
</organism>
<dbReference type="Proteomes" id="UP000257109">
    <property type="component" value="Unassembled WGS sequence"/>
</dbReference>
<feature type="non-terminal residue" evidence="1">
    <location>
        <position position="1"/>
    </location>
</feature>
<dbReference type="EMBL" id="QJKJ01011658">
    <property type="protein sequence ID" value="RDX70560.1"/>
    <property type="molecule type" value="Genomic_DNA"/>
</dbReference>
<protein>
    <submittedName>
        <fullName evidence="1">Copia protein</fullName>
    </submittedName>
</protein>
<reference evidence="1" key="1">
    <citation type="submission" date="2018-05" db="EMBL/GenBank/DDBJ databases">
        <title>Draft genome of Mucuna pruriens seed.</title>
        <authorList>
            <person name="Nnadi N.E."/>
            <person name="Vos R."/>
            <person name="Hasami M.H."/>
            <person name="Devisetty U.K."/>
            <person name="Aguiy J.C."/>
        </authorList>
    </citation>
    <scope>NUCLEOTIDE SEQUENCE [LARGE SCALE GENOMIC DNA]</scope>
    <source>
        <strain evidence="1">JCA_2017</strain>
    </source>
</reference>
<sequence>MRPMKLFCDNNLDINIAHSPIQYDRTKHIKIDKHFINETLDNELIITTHVPMGLQVADVFTKDSLQLDFWNSISY</sequence>
<proteinExistence type="predicted"/>
<evidence type="ECO:0000313" key="2">
    <source>
        <dbReference type="Proteomes" id="UP000257109"/>
    </source>
</evidence>
<name>A0A371EWX1_MUCPR</name>
<dbReference type="OrthoDB" id="414945at2759"/>
<keyword evidence="2" id="KW-1185">Reference proteome</keyword>
<evidence type="ECO:0000313" key="1">
    <source>
        <dbReference type="EMBL" id="RDX70560.1"/>
    </source>
</evidence>
<gene>
    <name evidence="1" type="primary">GIP</name>
    <name evidence="1" type="ORF">CR513_50189</name>
</gene>
<dbReference type="CDD" id="cd09272">
    <property type="entry name" value="RNase_HI_RT_Ty1"/>
    <property type="match status" value="1"/>
</dbReference>
<accession>A0A371EWX1</accession>
<comment type="caution">
    <text evidence="1">The sequence shown here is derived from an EMBL/GenBank/DDBJ whole genome shotgun (WGS) entry which is preliminary data.</text>
</comment>
<dbReference type="AlphaFoldDB" id="A0A371EWX1"/>